<dbReference type="PANTHER" id="PTHR43335:SF4">
    <property type="entry name" value="ABC TRANSPORTER, ATP-BINDING PROTEIN"/>
    <property type="match status" value="1"/>
</dbReference>
<dbReference type="RefSeq" id="WP_353109604.1">
    <property type="nucleotide sequence ID" value="NZ_APND01000001.1"/>
</dbReference>
<evidence type="ECO:0000259" key="5">
    <source>
        <dbReference type="PROSITE" id="PS50893"/>
    </source>
</evidence>
<name>A0ABV2AXX3_9GAMM</name>
<evidence type="ECO:0000313" key="7">
    <source>
        <dbReference type="Proteomes" id="UP001460888"/>
    </source>
</evidence>
<dbReference type="PANTHER" id="PTHR43335">
    <property type="entry name" value="ABC TRANSPORTER, ATP-BINDING PROTEIN"/>
    <property type="match status" value="1"/>
</dbReference>
<dbReference type="Pfam" id="PF00005">
    <property type="entry name" value="ABC_tran"/>
    <property type="match status" value="1"/>
</dbReference>
<feature type="domain" description="ABC transporter" evidence="5">
    <location>
        <begin position="7"/>
        <end position="236"/>
    </location>
</feature>
<evidence type="ECO:0000256" key="2">
    <source>
        <dbReference type="ARBA" id="ARBA00022448"/>
    </source>
</evidence>
<accession>A0ABV2AXX3</accession>
<keyword evidence="3" id="KW-0547">Nucleotide-binding</keyword>
<organism evidence="6 7">
    <name type="scientific">Salinisphaera dokdonensis CL-ES53</name>
    <dbReference type="NCBI Taxonomy" id="1304272"/>
    <lineage>
        <taxon>Bacteria</taxon>
        <taxon>Pseudomonadati</taxon>
        <taxon>Pseudomonadota</taxon>
        <taxon>Gammaproteobacteria</taxon>
        <taxon>Salinisphaerales</taxon>
        <taxon>Salinisphaeraceae</taxon>
        <taxon>Salinisphaera</taxon>
    </lineage>
</organism>
<dbReference type="SUPFAM" id="SSF52540">
    <property type="entry name" value="P-loop containing nucleoside triphosphate hydrolases"/>
    <property type="match status" value="1"/>
</dbReference>
<evidence type="ECO:0000256" key="3">
    <source>
        <dbReference type="ARBA" id="ARBA00022741"/>
    </source>
</evidence>
<reference evidence="6 7" key="1">
    <citation type="submission" date="2013-03" db="EMBL/GenBank/DDBJ databases">
        <title>Salinisphaera dokdonensis CL-ES53 Genome Sequencing.</title>
        <authorList>
            <person name="Li C."/>
            <person name="Lai Q."/>
            <person name="Shao Z."/>
        </authorList>
    </citation>
    <scope>NUCLEOTIDE SEQUENCE [LARGE SCALE GENOMIC DNA]</scope>
    <source>
        <strain evidence="6 7">CL-ES53</strain>
    </source>
</reference>
<dbReference type="InterPro" id="IPR003593">
    <property type="entry name" value="AAA+_ATPase"/>
</dbReference>
<keyword evidence="7" id="KW-1185">Reference proteome</keyword>
<dbReference type="InterPro" id="IPR003439">
    <property type="entry name" value="ABC_transporter-like_ATP-bd"/>
</dbReference>
<keyword evidence="4" id="KW-0067">ATP-binding</keyword>
<dbReference type="InterPro" id="IPR027417">
    <property type="entry name" value="P-loop_NTPase"/>
</dbReference>
<proteinExistence type="inferred from homology"/>
<dbReference type="PROSITE" id="PS50893">
    <property type="entry name" value="ABC_TRANSPORTER_2"/>
    <property type="match status" value="1"/>
</dbReference>
<evidence type="ECO:0000256" key="4">
    <source>
        <dbReference type="ARBA" id="ARBA00022840"/>
    </source>
</evidence>
<comment type="similarity">
    <text evidence="1">Belongs to the ABC transporter superfamily.</text>
</comment>
<evidence type="ECO:0000313" key="6">
    <source>
        <dbReference type="EMBL" id="MES1928496.1"/>
    </source>
</evidence>
<dbReference type="EMBL" id="APND01000001">
    <property type="protein sequence ID" value="MES1928496.1"/>
    <property type="molecule type" value="Genomic_DNA"/>
</dbReference>
<evidence type="ECO:0000256" key="1">
    <source>
        <dbReference type="ARBA" id="ARBA00005417"/>
    </source>
</evidence>
<gene>
    <name evidence="6" type="ORF">SADO_04535</name>
</gene>
<keyword evidence="2" id="KW-0813">Transport</keyword>
<comment type="caution">
    <text evidence="6">The sequence shown here is derived from an EMBL/GenBank/DDBJ whole genome shotgun (WGS) entry which is preliminary data.</text>
</comment>
<sequence length="314" mass="33662">MESDLKLSAQGLVRDYAGRRAVNDIDIRLAGGEVLGLLGPNGAGKTTTLRMLAGTLAPSAGRILLAGHDMARAPRQAKRHLGYLPERPPVYDELTVDEYLAFCARLRGVERAKRGAAIERAKADCGLEDTGKRLIGNLSKGYQQRVGIAQAIVHRPDVLILDEPTAGLDPNQLRGIRELVGRLAESHSVIVSSHILSEIQAVAHRVMILHRGRVVLDEALADADAGNGVIDIGLRAGPDRATLAALAGVDAVEDLGDGRWRITATPGRDIRGSLAETAVHNGWHLVELTAHTPDLESRFADLTRSEHDTVAETS</sequence>
<dbReference type="SMART" id="SM00382">
    <property type="entry name" value="AAA"/>
    <property type="match status" value="1"/>
</dbReference>
<dbReference type="Gene3D" id="3.40.50.300">
    <property type="entry name" value="P-loop containing nucleotide triphosphate hydrolases"/>
    <property type="match status" value="1"/>
</dbReference>
<dbReference type="Proteomes" id="UP001460888">
    <property type="component" value="Unassembled WGS sequence"/>
</dbReference>
<protein>
    <submittedName>
        <fullName evidence="6">ABC transporter ATPase</fullName>
    </submittedName>
</protein>